<sequence length="598" mass="64982">MATTDLHMHVLGYDYFADRASDRLGLSRAAALIAKARAQAANCLLFDNGDALQGSPMGDYLAESGGIGPRRPHPAIAAMNALRYDAATIGNHDFSFGLGFLRASLEGANFPVVSTNLHPRRPLPVCPHLLLERRFLDRQNQVRRLRIGVLGFLPPQTVDWEPALRPEIAVSDILDAARDGIAALRQRGADLVIALSHSGIGALEPAPMMENAATALAALPGIDLVVAGHTHRVFPSAGHPGGPGIDAARGTLAGKPAVMPGFWGSHLGLIDLRLEREGATWRIAGFACWAEPVGPGSDHPAVVAPALSAHRQTLRHFRRRIGKTDCPLSSYFALIGQDPGLRLVAMAQRWHVRRALRGTRWQDLPILSAAAPFRAGGRGGPQHYTDVPAGRLTLRNIADLYLFPNRLCAIRLTGAEAREWLERSASLFLRVRPGMPDQPLIDPEFPSYNFDVIDGLDWQIDLSRPPRYAPDGRLAHADSHRIAAMTHRGRPVTADQPFILVTNSYRLSDCGLFAGVACGRPVLLDSTARTREVLRRYVAQRRVLAPDSRIGWSFSPLPGTSVLFETSPAAADHLDRLDAQVEPAGLGPDGFLRLRLHL</sequence>
<dbReference type="Gene3D" id="3.60.21.10">
    <property type="match status" value="1"/>
</dbReference>
<dbReference type="GO" id="GO:0009166">
    <property type="term" value="P:nucleotide catabolic process"/>
    <property type="evidence" value="ECO:0007669"/>
    <property type="project" value="InterPro"/>
</dbReference>
<dbReference type="GO" id="GO:0016787">
    <property type="term" value="F:hydrolase activity"/>
    <property type="evidence" value="ECO:0007669"/>
    <property type="project" value="UniProtKB-KW"/>
</dbReference>
<dbReference type="PANTHER" id="PTHR11575">
    <property type="entry name" value="5'-NUCLEOTIDASE-RELATED"/>
    <property type="match status" value="1"/>
</dbReference>
<dbReference type="InterPro" id="IPR008334">
    <property type="entry name" value="5'-Nucleotdase_C"/>
</dbReference>
<dbReference type="InterPro" id="IPR036907">
    <property type="entry name" value="5'-Nucleotdase_C_sf"/>
</dbReference>
<dbReference type="SUPFAM" id="SSF55816">
    <property type="entry name" value="5'-nucleotidase (syn. UDP-sugar hydrolase), C-terminal domain"/>
    <property type="match status" value="1"/>
</dbReference>
<accession>A0A1I3EXG0</accession>
<dbReference type="GO" id="GO:0000166">
    <property type="term" value="F:nucleotide binding"/>
    <property type="evidence" value="ECO:0007669"/>
    <property type="project" value="UniProtKB-KW"/>
</dbReference>
<dbReference type="Pfam" id="PF02872">
    <property type="entry name" value="5_nucleotid_C"/>
    <property type="match status" value="1"/>
</dbReference>
<dbReference type="GO" id="GO:0030288">
    <property type="term" value="C:outer membrane-bounded periplasmic space"/>
    <property type="evidence" value="ECO:0007669"/>
    <property type="project" value="TreeGrafter"/>
</dbReference>
<dbReference type="Proteomes" id="UP000183635">
    <property type="component" value="Unassembled WGS sequence"/>
</dbReference>
<dbReference type="AlphaFoldDB" id="A0A1I3EXG0"/>
<dbReference type="NCBIfam" id="NF006938">
    <property type="entry name" value="PRK09420.1"/>
    <property type="match status" value="1"/>
</dbReference>
<dbReference type="Pfam" id="PF00149">
    <property type="entry name" value="Metallophos"/>
    <property type="match status" value="1"/>
</dbReference>
<evidence type="ECO:0000259" key="3">
    <source>
        <dbReference type="Pfam" id="PF00149"/>
    </source>
</evidence>
<organism evidence="5 6">
    <name type="scientific">Paracoccus aminovorans</name>
    <dbReference type="NCBI Taxonomy" id="34004"/>
    <lineage>
        <taxon>Bacteria</taxon>
        <taxon>Pseudomonadati</taxon>
        <taxon>Pseudomonadota</taxon>
        <taxon>Alphaproteobacteria</taxon>
        <taxon>Rhodobacterales</taxon>
        <taxon>Paracoccaceae</taxon>
        <taxon>Paracoccus</taxon>
    </lineage>
</organism>
<feature type="domain" description="5'-Nucleotidase C-terminal" evidence="4">
    <location>
        <begin position="385"/>
        <end position="513"/>
    </location>
</feature>
<evidence type="ECO:0000313" key="6">
    <source>
        <dbReference type="Proteomes" id="UP000183635"/>
    </source>
</evidence>
<dbReference type="SUPFAM" id="SSF56300">
    <property type="entry name" value="Metallo-dependent phosphatases"/>
    <property type="match status" value="1"/>
</dbReference>
<gene>
    <name evidence="5" type="ORF">SAMN04488021_15610</name>
</gene>
<keyword evidence="1" id="KW-0732">Signal</keyword>
<name>A0A1I3EXG0_9RHOB</name>
<evidence type="ECO:0000256" key="2">
    <source>
        <dbReference type="RuleBase" id="RU362119"/>
    </source>
</evidence>
<evidence type="ECO:0000256" key="1">
    <source>
        <dbReference type="ARBA" id="ARBA00022729"/>
    </source>
</evidence>
<dbReference type="STRING" id="34004.SAMN04488021_15610"/>
<dbReference type="Gene3D" id="3.90.780.10">
    <property type="entry name" value="5'-Nucleotidase, C-terminal domain"/>
    <property type="match status" value="1"/>
</dbReference>
<dbReference type="PRINTS" id="PR01607">
    <property type="entry name" value="APYRASEFAMLY"/>
</dbReference>
<dbReference type="PANTHER" id="PTHR11575:SF6">
    <property type="entry name" value="2',3'-CYCLIC-NUCLEOTIDE 2'-PHOSPHODIESTERASE_3'-NUCLEOTIDASE"/>
    <property type="match status" value="1"/>
</dbReference>
<keyword evidence="2" id="KW-0547">Nucleotide-binding</keyword>
<dbReference type="InterPro" id="IPR029052">
    <property type="entry name" value="Metallo-depent_PP-like"/>
</dbReference>
<keyword evidence="6" id="KW-1185">Reference proteome</keyword>
<keyword evidence="2" id="KW-0378">Hydrolase</keyword>
<reference evidence="5 6" key="1">
    <citation type="submission" date="2016-10" db="EMBL/GenBank/DDBJ databases">
        <authorList>
            <person name="de Groot N.N."/>
        </authorList>
    </citation>
    <scope>NUCLEOTIDE SEQUENCE [LARGE SCALE GENOMIC DNA]</scope>
    <source>
        <strain evidence="5 6">DSM 8537</strain>
    </source>
</reference>
<dbReference type="InterPro" id="IPR004843">
    <property type="entry name" value="Calcineurin-like_PHP"/>
</dbReference>
<evidence type="ECO:0000313" key="5">
    <source>
        <dbReference type="EMBL" id="SFI03653.1"/>
    </source>
</evidence>
<protein>
    <submittedName>
        <fullName evidence="5">2',3'-cyclic-nucleotide 2'-phosphodiesterase / 3'-nucleotidase</fullName>
    </submittedName>
</protein>
<feature type="domain" description="Calcineurin-like phosphoesterase" evidence="3">
    <location>
        <begin position="2"/>
        <end position="232"/>
    </location>
</feature>
<evidence type="ECO:0000259" key="4">
    <source>
        <dbReference type="Pfam" id="PF02872"/>
    </source>
</evidence>
<proteinExistence type="inferred from homology"/>
<comment type="similarity">
    <text evidence="2">Belongs to the 5'-nucleotidase family.</text>
</comment>
<dbReference type="InterPro" id="IPR006179">
    <property type="entry name" value="5_nucleotidase/apyrase"/>
</dbReference>
<dbReference type="EMBL" id="FOPU01000056">
    <property type="protein sequence ID" value="SFI03653.1"/>
    <property type="molecule type" value="Genomic_DNA"/>
</dbReference>